<organism evidence="1 2">
    <name type="scientific">Planktosalinus lacus</name>
    <dbReference type="NCBI Taxonomy" id="1526573"/>
    <lineage>
        <taxon>Bacteria</taxon>
        <taxon>Pseudomonadati</taxon>
        <taxon>Bacteroidota</taxon>
        <taxon>Flavobacteriia</taxon>
        <taxon>Flavobacteriales</taxon>
        <taxon>Flavobacteriaceae</taxon>
        <taxon>Planktosalinus</taxon>
    </lineage>
</organism>
<proteinExistence type="predicted"/>
<reference evidence="1" key="1">
    <citation type="journal article" date="2014" name="Int. J. Syst. Evol. Microbiol.">
        <title>Complete genome sequence of Corynebacterium casei LMG S-19264T (=DSM 44701T), isolated from a smear-ripened cheese.</title>
        <authorList>
            <consortium name="US DOE Joint Genome Institute (JGI-PGF)"/>
            <person name="Walter F."/>
            <person name="Albersmeier A."/>
            <person name="Kalinowski J."/>
            <person name="Ruckert C."/>
        </authorList>
    </citation>
    <scope>NUCLEOTIDE SEQUENCE</scope>
    <source>
        <strain evidence="1">CGMCC 1.12924</strain>
    </source>
</reference>
<reference evidence="1" key="2">
    <citation type="submission" date="2020-09" db="EMBL/GenBank/DDBJ databases">
        <authorList>
            <person name="Sun Q."/>
            <person name="Zhou Y."/>
        </authorList>
    </citation>
    <scope>NUCLEOTIDE SEQUENCE</scope>
    <source>
        <strain evidence="1">CGMCC 1.12924</strain>
    </source>
</reference>
<dbReference type="Proteomes" id="UP000652231">
    <property type="component" value="Unassembled WGS sequence"/>
</dbReference>
<sequence length="93" mass="10363">MPNLLANSYQLGSTTPEEVLLESIKATDPRTSKPTVLTPLKKKAHHSGKPLYITDIRPGFVNTLMIDQEEQFMTLSKEKTPVKSIKVSNTKIP</sequence>
<evidence type="ECO:0000313" key="1">
    <source>
        <dbReference type="EMBL" id="GGE00087.1"/>
    </source>
</evidence>
<comment type="caution">
    <text evidence="1">The sequence shown here is derived from an EMBL/GenBank/DDBJ whole genome shotgun (WGS) entry which is preliminary data.</text>
</comment>
<protein>
    <submittedName>
        <fullName evidence="1">Uncharacterized protein</fullName>
    </submittedName>
</protein>
<dbReference type="EMBL" id="BMGK01000012">
    <property type="protein sequence ID" value="GGE00087.1"/>
    <property type="molecule type" value="Genomic_DNA"/>
</dbReference>
<dbReference type="AlphaFoldDB" id="A0A8J2VCA6"/>
<gene>
    <name evidence="1" type="ORF">GCM10011312_24470</name>
</gene>
<accession>A0A8J2VCA6</accession>
<evidence type="ECO:0000313" key="2">
    <source>
        <dbReference type="Proteomes" id="UP000652231"/>
    </source>
</evidence>
<name>A0A8J2VCA6_9FLAO</name>
<keyword evidence="2" id="KW-1185">Reference proteome</keyword>
<dbReference type="RefSeq" id="WP_188442958.1">
    <property type="nucleotide sequence ID" value="NZ_BMGK01000012.1"/>
</dbReference>